<keyword evidence="3" id="KW-1185">Reference proteome</keyword>
<feature type="region of interest" description="Disordered" evidence="1">
    <location>
        <begin position="412"/>
        <end position="441"/>
    </location>
</feature>
<evidence type="ECO:0000256" key="1">
    <source>
        <dbReference type="SAM" id="MobiDB-lite"/>
    </source>
</evidence>
<name>A0A2R6NUV6_9APHY</name>
<feature type="compositionally biased region" description="Low complexity" evidence="1">
    <location>
        <begin position="502"/>
        <end position="514"/>
    </location>
</feature>
<accession>A0A2R6NUV6</accession>
<sequence>MSLLRTVLKKNIASSDLQPAEGLSDTARQNLRSIALKKSAADAVSVKTSGGVSVYSVRSIAESVASFTSAFFGGKRIAKRRRPEISRLGAPKWYDKNPPGAPEIPGTERTDIGSSPFTCAHGYSRKRENAKDEEPPYLSLVLYSYAQANGIRPRYYSDGNEVGSFSGQIKYYFGVNVKRDSRISMSSIEEYVFPCFIGPNDLFSTSRWDIPFTYFPLRRPIPREPTQFPFISEREDWPLQREEIGGWTITPFGGRGRFKGEMVEIEGLLGVQAPEVYAPGQRLRFGVLLWSKSIPALDALSDPKAAGVDVVFVSSNTYGTDVLYPRNAARKNRKLQRLAQGRIWRTDDGAPEDDEMPTFRDEPRTTSGSTILDVPVPSSSTSKSDSSPKQQQSLPRRTASLLQQEVTVAYADEPILSEGTTSSEQQRSVSPSSSQEDEGGKLDATFVDEPMSEATVRLDGDYALLVTITHPDYSHISPSSVSGIYGETPIWMVLGHPRLPEESASASEESSTSTQAEPPLSDSYLSQLPVVGDVIPVVSDGAIYAGLATGGHTAKFRHDGATSTIQCRLEHQEYMESGPQASRERRCTSQLSFLNICVL</sequence>
<dbReference type="EMBL" id="MLYV02000836">
    <property type="protein sequence ID" value="PSR76747.1"/>
    <property type="molecule type" value="Genomic_DNA"/>
</dbReference>
<evidence type="ECO:0000313" key="2">
    <source>
        <dbReference type="EMBL" id="PSR76747.1"/>
    </source>
</evidence>
<dbReference type="Proteomes" id="UP000186601">
    <property type="component" value="Unassembled WGS sequence"/>
</dbReference>
<dbReference type="OrthoDB" id="3024231at2759"/>
<organism evidence="2 3">
    <name type="scientific">Hermanssonia centrifuga</name>
    <dbReference type="NCBI Taxonomy" id="98765"/>
    <lineage>
        <taxon>Eukaryota</taxon>
        <taxon>Fungi</taxon>
        <taxon>Dikarya</taxon>
        <taxon>Basidiomycota</taxon>
        <taxon>Agaricomycotina</taxon>
        <taxon>Agaricomycetes</taxon>
        <taxon>Polyporales</taxon>
        <taxon>Meruliaceae</taxon>
        <taxon>Hermanssonia</taxon>
    </lineage>
</organism>
<feature type="compositionally biased region" description="Low complexity" evidence="1">
    <location>
        <begin position="373"/>
        <end position="393"/>
    </location>
</feature>
<proteinExistence type="predicted"/>
<evidence type="ECO:0000313" key="3">
    <source>
        <dbReference type="Proteomes" id="UP000186601"/>
    </source>
</evidence>
<gene>
    <name evidence="2" type="ORF">PHLCEN_2v8232</name>
</gene>
<feature type="compositionally biased region" description="Low complexity" evidence="1">
    <location>
        <begin position="422"/>
        <end position="434"/>
    </location>
</feature>
<reference evidence="2 3" key="1">
    <citation type="submission" date="2018-02" db="EMBL/GenBank/DDBJ databases">
        <title>Genome sequence of the basidiomycete white-rot fungus Phlebia centrifuga.</title>
        <authorList>
            <person name="Granchi Z."/>
            <person name="Peng M."/>
            <person name="de Vries R.P."/>
            <person name="Hilden K."/>
            <person name="Makela M.R."/>
            <person name="Grigoriev I."/>
            <person name="Riley R."/>
        </authorList>
    </citation>
    <scope>NUCLEOTIDE SEQUENCE [LARGE SCALE GENOMIC DNA]</scope>
    <source>
        <strain evidence="2 3">FBCC195</strain>
    </source>
</reference>
<feature type="region of interest" description="Disordered" evidence="1">
    <location>
        <begin position="342"/>
        <end position="397"/>
    </location>
</feature>
<dbReference type="AlphaFoldDB" id="A0A2R6NUV6"/>
<feature type="region of interest" description="Disordered" evidence="1">
    <location>
        <begin position="500"/>
        <end position="521"/>
    </location>
</feature>
<protein>
    <submittedName>
        <fullName evidence="2">Uncharacterized protein</fullName>
    </submittedName>
</protein>
<comment type="caution">
    <text evidence="2">The sequence shown here is derived from an EMBL/GenBank/DDBJ whole genome shotgun (WGS) entry which is preliminary data.</text>
</comment>
<feature type="region of interest" description="Disordered" evidence="1">
    <location>
        <begin position="89"/>
        <end position="116"/>
    </location>
</feature>